<dbReference type="PATRIC" id="fig|1133569.4.peg.254"/>
<dbReference type="OrthoDB" id="2308320at2"/>
<dbReference type="SMART" id="SM00530">
    <property type="entry name" value="HTH_XRE"/>
    <property type="match status" value="1"/>
</dbReference>
<dbReference type="SUPFAM" id="SSF47413">
    <property type="entry name" value="lambda repressor-like DNA-binding domains"/>
    <property type="match status" value="1"/>
</dbReference>
<dbReference type="Pfam" id="PF01381">
    <property type="entry name" value="HTH_3"/>
    <property type="match status" value="1"/>
</dbReference>
<organism evidence="2 3">
    <name type="scientific">Liquorilactobacillus vini DSM 20605</name>
    <dbReference type="NCBI Taxonomy" id="1133569"/>
    <lineage>
        <taxon>Bacteria</taxon>
        <taxon>Bacillati</taxon>
        <taxon>Bacillota</taxon>
        <taxon>Bacilli</taxon>
        <taxon>Lactobacillales</taxon>
        <taxon>Lactobacillaceae</taxon>
        <taxon>Liquorilactobacillus</taxon>
    </lineage>
</organism>
<evidence type="ECO:0000313" key="3">
    <source>
        <dbReference type="Proteomes" id="UP000051576"/>
    </source>
</evidence>
<dbReference type="Gene3D" id="1.25.40.10">
    <property type="entry name" value="Tetratricopeptide repeat domain"/>
    <property type="match status" value="1"/>
</dbReference>
<reference evidence="2 3" key="1">
    <citation type="journal article" date="2015" name="Genome Announc.">
        <title>Expanding the biotechnology potential of lactobacilli through comparative genomics of 213 strains and associated genera.</title>
        <authorList>
            <person name="Sun Z."/>
            <person name="Harris H.M."/>
            <person name="McCann A."/>
            <person name="Guo C."/>
            <person name="Argimon S."/>
            <person name="Zhang W."/>
            <person name="Yang X."/>
            <person name="Jeffery I.B."/>
            <person name="Cooney J.C."/>
            <person name="Kagawa T.F."/>
            <person name="Liu W."/>
            <person name="Song Y."/>
            <person name="Salvetti E."/>
            <person name="Wrobel A."/>
            <person name="Rasinkangas P."/>
            <person name="Parkhill J."/>
            <person name="Rea M.C."/>
            <person name="O'Sullivan O."/>
            <person name="Ritari J."/>
            <person name="Douillard F.P."/>
            <person name="Paul Ross R."/>
            <person name="Yang R."/>
            <person name="Briner A.E."/>
            <person name="Felis G.E."/>
            <person name="de Vos W.M."/>
            <person name="Barrangou R."/>
            <person name="Klaenhammer T.R."/>
            <person name="Caufield P.W."/>
            <person name="Cui Y."/>
            <person name="Zhang H."/>
            <person name="O'Toole P.W."/>
        </authorList>
    </citation>
    <scope>NUCLEOTIDE SEQUENCE [LARGE SCALE GENOMIC DNA]</scope>
    <source>
        <strain evidence="2 3">DSM 20605</strain>
    </source>
</reference>
<evidence type="ECO:0000259" key="1">
    <source>
        <dbReference type="PROSITE" id="PS50943"/>
    </source>
</evidence>
<comment type="caution">
    <text evidence="2">The sequence shown here is derived from an EMBL/GenBank/DDBJ whole genome shotgun (WGS) entry which is preliminary data.</text>
</comment>
<dbReference type="PANTHER" id="PTHR37038">
    <property type="entry name" value="TRANSCRIPTIONAL REGULATOR-RELATED"/>
    <property type="match status" value="1"/>
</dbReference>
<protein>
    <submittedName>
        <fullName evidence="2">XRE family transcriptional regulator</fullName>
    </submittedName>
</protein>
<keyword evidence="3" id="KW-1185">Reference proteome</keyword>
<dbReference type="InterPro" id="IPR001387">
    <property type="entry name" value="Cro/C1-type_HTH"/>
</dbReference>
<name>A0A0R2C522_9LACO</name>
<proteinExistence type="predicted"/>
<dbReference type="eggNOG" id="COG1396">
    <property type="taxonomic scope" value="Bacteria"/>
</dbReference>
<dbReference type="PROSITE" id="PS50943">
    <property type="entry name" value="HTH_CROC1"/>
    <property type="match status" value="1"/>
</dbReference>
<dbReference type="InterPro" id="IPR053163">
    <property type="entry name" value="HTH-type_regulator_Rgg"/>
</dbReference>
<gene>
    <name evidence="2" type="ORF">FD21_GL000240</name>
</gene>
<dbReference type="STRING" id="1133569.FD21_GL000240"/>
<dbReference type="Proteomes" id="UP000051576">
    <property type="component" value="Unassembled WGS sequence"/>
</dbReference>
<dbReference type="SUPFAM" id="SSF48452">
    <property type="entry name" value="TPR-like"/>
    <property type="match status" value="1"/>
</dbReference>
<dbReference type="InterPro" id="IPR010982">
    <property type="entry name" value="Lambda_DNA-bd_dom_sf"/>
</dbReference>
<dbReference type="CDD" id="cd00093">
    <property type="entry name" value="HTH_XRE"/>
    <property type="match status" value="1"/>
</dbReference>
<dbReference type="InterPro" id="IPR011990">
    <property type="entry name" value="TPR-like_helical_dom_sf"/>
</dbReference>
<feature type="domain" description="HTH cro/C1-type" evidence="1">
    <location>
        <begin position="10"/>
        <end position="63"/>
    </location>
</feature>
<dbReference type="GO" id="GO:0003677">
    <property type="term" value="F:DNA binding"/>
    <property type="evidence" value="ECO:0007669"/>
    <property type="project" value="InterPro"/>
</dbReference>
<evidence type="ECO:0000313" key="2">
    <source>
        <dbReference type="EMBL" id="KRM83609.1"/>
    </source>
</evidence>
<dbReference type="AlphaFoldDB" id="A0A0R2C522"/>
<dbReference type="PANTHER" id="PTHR37038:SF14">
    <property type="entry name" value="TRANSCRIPTIONAL ACTIVATOR"/>
    <property type="match status" value="1"/>
</dbReference>
<sequence>MKELINGLIIKKRRKELHISQKELAEGITTQGTISALERNSTSPNSDILTKILERLSLSLTDVLVGNEKIDNQKLLAAADKCFMNYDYHTVLTTLKKIKKITDPHQRAHYQFLKTDAKMWVKKDYDDAIFEYNQLLQETNDRNEIYAVLATCELGIVYSLKQDLEKSAFYFKKLPGLMKKLDLDQHIFWSLSLFANLSEFYLNIDHQVGKCQDLLTEALHFAKKNNSPFFVDSFYLLSAEALYAKNGEWTAEAIDDLTKSCVFAEFLDDKLELAKAQKHLDQINKQ</sequence>
<dbReference type="EMBL" id="AYYX01000116">
    <property type="protein sequence ID" value="KRM83609.1"/>
    <property type="molecule type" value="Genomic_DNA"/>
</dbReference>
<accession>A0A0R2C522</accession>